<dbReference type="Proteomes" id="UP000027491">
    <property type="component" value="Segment"/>
</dbReference>
<keyword evidence="2" id="KW-1185">Reference proteome</keyword>
<reference evidence="1 2" key="1">
    <citation type="submission" date="2014-03" db="EMBL/GenBank/DDBJ databases">
        <authorList>
            <person name="Yoder B.A."/>
            <person name="Colicchio M.A."/>
            <person name="Schafer C.E."/>
            <person name="Abrahim M.R."/>
            <person name="Adkins N.L."/>
            <person name="Burke K.A."/>
            <person name="Churilla B.M."/>
            <person name="Cohen K.L."/>
            <person name="Fasoranti T.O."/>
            <person name="Genkil J.S."/>
            <person name="Kramer Z.J."/>
            <person name="Prout A.K."/>
            <person name="Schwarz A.G."/>
            <person name="Tish M."/>
            <person name="Vispute N."/>
            <person name="Wilkes K.E."/>
            <person name="Williams C.R."/>
            <person name="Xiao X."/>
            <person name="Yu V.J."/>
            <person name="Lapin J.S."/>
            <person name="Ott C.T."/>
            <person name="Walburn T.D."/>
            <person name="Bradley K.W."/>
            <person name="Clarke D.Q."/>
            <person name="Lewis M.F."/>
            <person name="Barker L.P."/>
            <person name="Bailey C."/>
            <person name="Asai D.J."/>
            <person name="Bowman C.A."/>
            <person name="Russell D.A."/>
            <person name="Pope W.H."/>
            <person name="Jacobs-Sera D."/>
            <person name="Hendrix R.W."/>
            <person name="Hatfull G.F."/>
        </authorList>
    </citation>
    <scope>NUCLEOTIDE SEQUENCE [LARGE SCALE GENOMIC DNA]</scope>
</reference>
<protein>
    <submittedName>
        <fullName evidence="1">Uncharacterized protein</fullName>
    </submittedName>
</protein>
<name>A0A068F2N5_9CAUD</name>
<organism evidence="1 2">
    <name type="scientific">Mycobacterium phage Gaia</name>
    <dbReference type="NCBI Taxonomy" id="1486472"/>
    <lineage>
        <taxon>Viruses</taxon>
        <taxon>Duplodnaviria</taxon>
        <taxon>Heunggongvirae</taxon>
        <taxon>Uroviricota</taxon>
        <taxon>Caudoviricetes</taxon>
        <taxon>Gaiavirus</taxon>
        <taxon>Gaiavirus gaia</taxon>
    </lineage>
</organism>
<evidence type="ECO:0000313" key="2">
    <source>
        <dbReference type="Proteomes" id="UP000027491"/>
    </source>
</evidence>
<sequence length="44" mass="4943">MSLTIVVSRTKPEAKALARRLGVPVKRAYRHWRLSSILPASRAV</sequence>
<proteinExistence type="predicted"/>
<dbReference type="EMBL" id="KJ567043">
    <property type="protein sequence ID" value="AID58994.1"/>
    <property type="molecule type" value="Genomic_DNA"/>
</dbReference>
<gene>
    <name evidence="1" type="primary">178</name>
    <name evidence="1" type="ORF">PBI_GAIA_178</name>
</gene>
<evidence type="ECO:0000313" key="1">
    <source>
        <dbReference type="EMBL" id="AID58994.1"/>
    </source>
</evidence>
<dbReference type="KEGG" id="vg:23679684"/>
<dbReference type="RefSeq" id="YP_009124917.1">
    <property type="nucleotide sequence ID" value="NC_026590.1"/>
</dbReference>
<accession>A0A068F2N5</accession>
<dbReference type="GeneID" id="23679684"/>